<gene>
    <name evidence="2" type="ORF">GCM10023150_05610</name>
</gene>
<feature type="transmembrane region" description="Helical" evidence="1">
    <location>
        <begin position="92"/>
        <end position="108"/>
    </location>
</feature>
<feature type="transmembrane region" description="Helical" evidence="1">
    <location>
        <begin position="58"/>
        <end position="77"/>
    </location>
</feature>
<keyword evidence="3" id="KW-1185">Reference proteome</keyword>
<name>A0ABP8HVD1_9GAMM</name>
<keyword evidence="1" id="KW-1133">Transmembrane helix</keyword>
<dbReference type="Proteomes" id="UP001501294">
    <property type="component" value="Unassembled WGS sequence"/>
</dbReference>
<dbReference type="EMBL" id="BAABFU010000001">
    <property type="protein sequence ID" value="GAA4345334.1"/>
    <property type="molecule type" value="Genomic_DNA"/>
</dbReference>
<accession>A0ABP8HVD1</accession>
<evidence type="ECO:0000256" key="1">
    <source>
        <dbReference type="SAM" id="Phobius"/>
    </source>
</evidence>
<keyword evidence="1" id="KW-0472">Membrane</keyword>
<comment type="caution">
    <text evidence="2">The sequence shown here is derived from an EMBL/GenBank/DDBJ whole genome shotgun (WGS) entry which is preliminary data.</text>
</comment>
<dbReference type="RefSeq" id="WP_223577113.1">
    <property type="nucleotide sequence ID" value="NZ_BAABFU010000001.1"/>
</dbReference>
<feature type="transmembrane region" description="Helical" evidence="1">
    <location>
        <begin position="20"/>
        <end position="46"/>
    </location>
</feature>
<keyword evidence="1" id="KW-0812">Transmembrane</keyword>
<reference evidence="3" key="1">
    <citation type="journal article" date="2019" name="Int. J. Syst. Evol. Microbiol.">
        <title>The Global Catalogue of Microorganisms (GCM) 10K type strain sequencing project: providing services to taxonomists for standard genome sequencing and annotation.</title>
        <authorList>
            <consortium name="The Broad Institute Genomics Platform"/>
            <consortium name="The Broad Institute Genome Sequencing Center for Infectious Disease"/>
            <person name="Wu L."/>
            <person name="Ma J."/>
        </authorList>
    </citation>
    <scope>NUCLEOTIDE SEQUENCE [LARGE SCALE GENOMIC DNA]</scope>
    <source>
        <strain evidence="3">JCM 17727</strain>
    </source>
</reference>
<proteinExistence type="predicted"/>
<feature type="transmembrane region" description="Helical" evidence="1">
    <location>
        <begin position="120"/>
        <end position="137"/>
    </location>
</feature>
<evidence type="ECO:0000313" key="2">
    <source>
        <dbReference type="EMBL" id="GAA4345334.1"/>
    </source>
</evidence>
<evidence type="ECO:0000313" key="3">
    <source>
        <dbReference type="Proteomes" id="UP001501294"/>
    </source>
</evidence>
<sequence length="186" mass="20296">MAGTTLNSNNIINFILFQLVWVGFVLGAAKDFIWLGCVFLVVMLAWQLWSTRRHDGDIIAIGACAVAGFVLASAWSASDLIVYQNHWPLDQIAPWWIVALWISFGASFNHSLGWIQSSPYLAGALAAVGGPLSYLAAERVGAVVIHKPWITLTLMAIGWFVIAFVLTLIVDRAQQAEHSGLANAPY</sequence>
<dbReference type="Pfam" id="PF11086">
    <property type="entry name" value="DUF2878"/>
    <property type="match status" value="1"/>
</dbReference>
<feature type="transmembrane region" description="Helical" evidence="1">
    <location>
        <begin position="149"/>
        <end position="170"/>
    </location>
</feature>
<organism evidence="2 3">
    <name type="scientific">Kangiella taiwanensis</name>
    <dbReference type="NCBI Taxonomy" id="1079179"/>
    <lineage>
        <taxon>Bacteria</taxon>
        <taxon>Pseudomonadati</taxon>
        <taxon>Pseudomonadota</taxon>
        <taxon>Gammaproteobacteria</taxon>
        <taxon>Kangiellales</taxon>
        <taxon>Kangiellaceae</taxon>
        <taxon>Kangiella</taxon>
    </lineage>
</organism>
<protein>
    <submittedName>
        <fullName evidence="2">DUF2878 domain-containing protein</fullName>
    </submittedName>
</protein>
<dbReference type="InterPro" id="IPR021306">
    <property type="entry name" value="DUF2878"/>
</dbReference>